<reference evidence="2 3" key="1">
    <citation type="submission" date="2021-03" db="EMBL/GenBank/DDBJ databases">
        <title>Leishmania (Mundinia) martiniquensis Genome sequencing and assembly.</title>
        <authorList>
            <person name="Almutairi H."/>
            <person name="Gatherer D."/>
        </authorList>
    </citation>
    <scope>NUCLEOTIDE SEQUENCE [LARGE SCALE GENOMIC DNA]</scope>
    <source>
        <strain evidence="2">LSCM1</strain>
    </source>
</reference>
<dbReference type="Proteomes" id="UP000673552">
    <property type="component" value="Chromosome 3"/>
</dbReference>
<dbReference type="KEGG" id="lmat:92517919"/>
<gene>
    <name evidence="2" type="ORF">LSCM1_08064</name>
</gene>
<accession>A0A836KUP4</accession>
<evidence type="ECO:0000256" key="1">
    <source>
        <dbReference type="SAM" id="MobiDB-lite"/>
    </source>
</evidence>
<protein>
    <submittedName>
        <fullName evidence="2">Uncharacterized protein</fullName>
    </submittedName>
</protein>
<proteinExistence type="predicted"/>
<feature type="compositionally biased region" description="Low complexity" evidence="1">
    <location>
        <begin position="131"/>
        <end position="144"/>
    </location>
</feature>
<dbReference type="OrthoDB" id="271441at2759"/>
<keyword evidence="3" id="KW-1185">Reference proteome</keyword>
<evidence type="ECO:0000313" key="2">
    <source>
        <dbReference type="EMBL" id="KAG5487701.1"/>
    </source>
</evidence>
<dbReference type="GeneID" id="92517919"/>
<evidence type="ECO:0000313" key="3">
    <source>
        <dbReference type="Proteomes" id="UP000673552"/>
    </source>
</evidence>
<name>A0A836KUP4_9TRYP</name>
<sequence>MLRRTVQRAMGNSHFSGGKERDRIEQERRRRLLYDAAGNLQIGGLLSLMYHDFKKPAAIGLGMAAFLYGYNRLIVCLSREEEAEGLRLDAESEAVARQTGKLKADRYLIKPNRQIDDPDFANIPAFGGKGVSSSRLLSDDSVSSGPLQSERSRSR</sequence>
<dbReference type="AlphaFoldDB" id="A0A836KUP4"/>
<feature type="region of interest" description="Disordered" evidence="1">
    <location>
        <begin position="1"/>
        <end position="23"/>
    </location>
</feature>
<comment type="caution">
    <text evidence="2">The sequence shown here is derived from an EMBL/GenBank/DDBJ whole genome shotgun (WGS) entry which is preliminary data.</text>
</comment>
<feature type="region of interest" description="Disordered" evidence="1">
    <location>
        <begin position="130"/>
        <end position="155"/>
    </location>
</feature>
<organism evidence="2 3">
    <name type="scientific">Leishmania martiniquensis</name>
    <dbReference type="NCBI Taxonomy" id="1580590"/>
    <lineage>
        <taxon>Eukaryota</taxon>
        <taxon>Discoba</taxon>
        <taxon>Euglenozoa</taxon>
        <taxon>Kinetoplastea</taxon>
        <taxon>Metakinetoplastina</taxon>
        <taxon>Trypanosomatida</taxon>
        <taxon>Trypanosomatidae</taxon>
        <taxon>Leishmaniinae</taxon>
        <taxon>Leishmania</taxon>
    </lineage>
</organism>
<dbReference type="EMBL" id="JAFEUZ010000003">
    <property type="protein sequence ID" value="KAG5487701.1"/>
    <property type="molecule type" value="Genomic_DNA"/>
</dbReference>
<dbReference type="RefSeq" id="XP_067181512.1">
    <property type="nucleotide sequence ID" value="XM_067325407.1"/>
</dbReference>